<accession>A0A4P6F3U2</accession>
<dbReference type="Proteomes" id="UP000292118">
    <property type="component" value="Chromosome"/>
</dbReference>
<evidence type="ECO:0000313" key="2">
    <source>
        <dbReference type="Proteomes" id="UP000292118"/>
    </source>
</evidence>
<name>A0A4P6F3U2_9MICO</name>
<dbReference type="OrthoDB" id="5147045at2"/>
<dbReference type="RefSeq" id="WP_129188437.1">
    <property type="nucleotide sequence ID" value="NZ_CP035493.1"/>
</dbReference>
<reference evidence="1 2" key="1">
    <citation type="submission" date="2019-01" db="EMBL/GenBank/DDBJ databases">
        <title>Genome sequencing of strain FW10M-9.</title>
        <authorList>
            <person name="Heo J."/>
            <person name="Kim S.-J."/>
            <person name="Kim J.-S."/>
            <person name="Hong S.-B."/>
            <person name="Kwon S.-W."/>
        </authorList>
    </citation>
    <scope>NUCLEOTIDE SEQUENCE [LARGE SCALE GENOMIC DNA]</scope>
    <source>
        <strain evidence="1 2">FW10M-9</strain>
    </source>
</reference>
<proteinExistence type="predicted"/>
<dbReference type="EMBL" id="CP035493">
    <property type="protein sequence ID" value="QAY70560.1"/>
    <property type="molecule type" value="Genomic_DNA"/>
</dbReference>
<dbReference type="AlphaFoldDB" id="A0A4P6F3U2"/>
<protein>
    <submittedName>
        <fullName evidence="1">Uncharacterized protein</fullName>
    </submittedName>
</protein>
<sequence length="107" mass="10913">MSAPATAPKLTPAVAAWADRQTTPGLGLTEALADLHQDWSAGPAANHDEHLRRLGAMNELADALRAATVHAALEAVEAGLPAKEVAATVGSTAATVTKWVKEARAAA</sequence>
<evidence type="ECO:0000313" key="1">
    <source>
        <dbReference type="EMBL" id="QAY70560.1"/>
    </source>
</evidence>
<gene>
    <name evidence="1" type="ORF">ET471_11405</name>
</gene>
<keyword evidence="2" id="KW-1185">Reference proteome</keyword>
<organism evidence="1 2">
    <name type="scientific">Xylanimonas protaetiae</name>
    <dbReference type="NCBI Taxonomy" id="2509457"/>
    <lineage>
        <taxon>Bacteria</taxon>
        <taxon>Bacillati</taxon>
        <taxon>Actinomycetota</taxon>
        <taxon>Actinomycetes</taxon>
        <taxon>Micrococcales</taxon>
        <taxon>Promicromonosporaceae</taxon>
        <taxon>Xylanimonas</taxon>
    </lineage>
</organism>
<dbReference type="KEGG" id="xya:ET471_11405"/>